<sequence>MPDLMQDFETQPLARETVPGPRPRSRGGMVFVAFVAFLLGAAFVAWASSRGWLEQVLPTAEVSEAPAAETAVVGEAVDIPDPLPLPSPGAGRPSPEQLAALGTMEGRLAMIENRLSRIDFETDAASGNAARAESLLIAFAARRMVDRGEPLSYVADQLRLRFMDAQPRAVETIIAFSKEPVTIDELSARLEALSPELSVSGRDISFWDRVRGELSSLFTVRRDSAALVSPRARIERARIMLTARRIDGAIREVERLPGAEAAHNWIADAHRYENAQKALSLLETTAMLEPRRLKDAEGRSIDQPSPLATPSQGSPTQAAEDDAGSGED</sequence>
<evidence type="ECO:0000256" key="2">
    <source>
        <dbReference type="SAM" id="Phobius"/>
    </source>
</evidence>
<dbReference type="RefSeq" id="WP_243801974.1">
    <property type="nucleotide sequence ID" value="NZ_JALHAT010000035.1"/>
</dbReference>
<feature type="region of interest" description="Disordered" evidence="1">
    <location>
        <begin position="292"/>
        <end position="328"/>
    </location>
</feature>
<accession>A0ABT0AG83</accession>
<evidence type="ECO:0000313" key="4">
    <source>
        <dbReference type="Proteomes" id="UP001162802"/>
    </source>
</evidence>
<gene>
    <name evidence="3" type="ORF">MTR65_16065</name>
</gene>
<reference evidence="3" key="1">
    <citation type="submission" date="2022-03" db="EMBL/GenBank/DDBJ databases">
        <title>Identification of a novel bacterium isolated from mangrove sediments.</title>
        <authorList>
            <person name="Pan X."/>
        </authorList>
    </citation>
    <scope>NUCLEOTIDE SEQUENCE</scope>
    <source>
        <strain evidence="3">B2637</strain>
    </source>
</reference>
<keyword evidence="2" id="KW-0472">Membrane</keyword>
<feature type="region of interest" description="Disordered" evidence="1">
    <location>
        <begin position="1"/>
        <end position="22"/>
    </location>
</feature>
<keyword evidence="2" id="KW-1133">Transmembrane helix</keyword>
<keyword evidence="2" id="KW-0812">Transmembrane</keyword>
<dbReference type="EMBL" id="JALHAT010000035">
    <property type="protein sequence ID" value="MCJ1962208.1"/>
    <property type="molecule type" value="Genomic_DNA"/>
</dbReference>
<evidence type="ECO:0000313" key="3">
    <source>
        <dbReference type="EMBL" id="MCJ1962208.1"/>
    </source>
</evidence>
<dbReference type="Proteomes" id="UP001162802">
    <property type="component" value="Unassembled WGS sequence"/>
</dbReference>
<keyword evidence="4" id="KW-1185">Reference proteome</keyword>
<feature type="compositionally biased region" description="Acidic residues" evidence="1">
    <location>
        <begin position="319"/>
        <end position="328"/>
    </location>
</feature>
<proteinExistence type="predicted"/>
<name>A0ABT0AG83_9SPHN</name>
<comment type="caution">
    <text evidence="3">The sequence shown here is derived from an EMBL/GenBank/DDBJ whole genome shotgun (WGS) entry which is preliminary data.</text>
</comment>
<feature type="transmembrane region" description="Helical" evidence="2">
    <location>
        <begin position="28"/>
        <end position="47"/>
    </location>
</feature>
<protein>
    <submittedName>
        <fullName evidence="3">MICOS complex subunit MIC60</fullName>
    </submittedName>
</protein>
<organism evidence="3 4">
    <name type="scientific">Novosphingobium mangrovi</name>
    <name type="common">ex Hu et al. 2023</name>
    <dbReference type="NCBI Taxonomy" id="2930094"/>
    <lineage>
        <taxon>Bacteria</taxon>
        <taxon>Pseudomonadati</taxon>
        <taxon>Pseudomonadota</taxon>
        <taxon>Alphaproteobacteria</taxon>
        <taxon>Sphingomonadales</taxon>
        <taxon>Sphingomonadaceae</taxon>
        <taxon>Novosphingobium</taxon>
    </lineage>
</organism>
<feature type="compositionally biased region" description="Polar residues" evidence="1">
    <location>
        <begin position="302"/>
        <end position="317"/>
    </location>
</feature>
<evidence type="ECO:0000256" key="1">
    <source>
        <dbReference type="SAM" id="MobiDB-lite"/>
    </source>
</evidence>